<proteinExistence type="inferred from homology"/>
<evidence type="ECO:0000256" key="7">
    <source>
        <dbReference type="ARBA" id="ARBA00022989"/>
    </source>
</evidence>
<feature type="transmembrane region" description="Helical" evidence="15">
    <location>
        <begin position="506"/>
        <end position="528"/>
    </location>
</feature>
<evidence type="ECO:0000256" key="3">
    <source>
        <dbReference type="ARBA" id="ARBA00022475"/>
    </source>
</evidence>
<feature type="binding site" evidence="14">
    <location>
        <position position="21"/>
    </location>
    <ligand>
        <name>Mg(2+)</name>
        <dbReference type="ChEBI" id="CHEBI:18420"/>
        <label>2</label>
    </ligand>
</feature>
<feature type="transmembrane region" description="Helical" evidence="15">
    <location>
        <begin position="277"/>
        <end position="298"/>
    </location>
</feature>
<comment type="similarity">
    <text evidence="15">Belongs to the TRAFAC class TrmE-Era-EngA-EngB-Septin-like GTPase superfamily. FeoB GTPase (TC 9.A.8) family.</text>
</comment>
<dbReference type="Pfam" id="PF02421">
    <property type="entry name" value="FeoB_N"/>
    <property type="match status" value="1"/>
</dbReference>
<comment type="caution">
    <text evidence="17">The sequence shown here is derived from an EMBL/GenBank/DDBJ whole genome shotgun (WGS) entry which is preliminary data.</text>
</comment>
<evidence type="ECO:0000256" key="12">
    <source>
        <dbReference type="NCBIfam" id="TIGR00437"/>
    </source>
</evidence>
<evidence type="ECO:0000313" key="18">
    <source>
        <dbReference type="Proteomes" id="UP000294616"/>
    </source>
</evidence>
<dbReference type="InterPro" id="IPR011642">
    <property type="entry name" value="Gate_dom"/>
</dbReference>
<keyword evidence="6 13" id="KW-0547">Nucleotide-binding</keyword>
<dbReference type="InterPro" id="IPR011640">
    <property type="entry name" value="Fe2_transport_prot_B_C"/>
</dbReference>
<evidence type="ECO:0000256" key="2">
    <source>
        <dbReference type="ARBA" id="ARBA00022448"/>
    </source>
</evidence>
<dbReference type="InterPro" id="IPR050860">
    <property type="entry name" value="FeoB_GTPase"/>
</dbReference>
<evidence type="ECO:0000256" key="14">
    <source>
        <dbReference type="PIRSR" id="PIRSR603373-2"/>
    </source>
</evidence>
<comment type="function">
    <text evidence="15">Probable transporter of a GTP-driven Fe(2+) uptake system.</text>
</comment>
<dbReference type="Pfam" id="PF07670">
    <property type="entry name" value="Gate"/>
    <property type="match status" value="2"/>
</dbReference>
<feature type="transmembrane region" description="Helical" evidence="15">
    <location>
        <begin position="411"/>
        <end position="438"/>
    </location>
</feature>
<dbReference type="PANTHER" id="PTHR43185">
    <property type="entry name" value="FERROUS IRON TRANSPORT PROTEIN B"/>
    <property type="match status" value="1"/>
</dbReference>
<dbReference type="AlphaFoldDB" id="A0A4R1LWW8"/>
<evidence type="ECO:0000256" key="4">
    <source>
        <dbReference type="ARBA" id="ARBA00022496"/>
    </source>
</evidence>
<keyword evidence="9" id="KW-0406">Ion transport</keyword>
<dbReference type="PRINTS" id="PR00326">
    <property type="entry name" value="GTP1OBG"/>
</dbReference>
<gene>
    <name evidence="17" type="ORF">C8N28_1903</name>
</gene>
<dbReference type="InterPro" id="IPR030389">
    <property type="entry name" value="G_FEOB_dom"/>
</dbReference>
<dbReference type="Gene3D" id="3.40.50.300">
    <property type="entry name" value="P-loop containing nucleotide triphosphate hydrolases"/>
    <property type="match status" value="1"/>
</dbReference>
<sequence length="700" mass="78024">MKVALVGNPNTGKSSLFNILTGLNQKIGNFPGVTVDKKSGFCKLADNQVVSIIDLPGCYSLYPKTQDEAIVSDILSDKKNEFHPDLVIVVVDVTNLKRNLLLYSQVADLGIPLILALNMNDLAEKEQIAVDADKLSELLGVQVIKISARNNEHIEDLKKAISNAPSFAIHSSAYSIPQSSQNLVDKISHEFDYDNEYASLLLAHQYSAAKHLSKNETDKLDSFIEEQQFHSADQQVEETIWRYTYIDKLIKECVQIAPKPIEPSLTDKIDDVLTHKFWGFAIFFLILLVIFQSVFSWAEYPMALIENLFSWIDEVGHQYLPAGVFADLLLNGILAGLGGVIVFVPQIAILFAFIAILEDTGYMARITFLMDKLMRKVGLSGKSVVPMIGGLACAVPSIMATRNIENWKDRIITIMVTPLISCAARLPVYILLISLVVPDDKVWGFFDLRGLTLLALYILGTVGAVFVAWIMKRLIKGKEASYFIMELPIYRKPRWKNVFLTMFDKVMTFIFEVGKIIIAISIVLWVAASYGPPSRMDSITAKYESPELIDSHSAAELERMESSERLENSYVGILGKTIEPVIRPLGFDWKIGIALITSVAAREVFVGTMATIYSVEGSDDDTANIREIMAAAKDPQTGAKVYTTATAFSLMVFYAFAMQCLSTIAVVKRETNGWKWPAIQFGYMTVMAYLASLIVYQLLR</sequence>
<evidence type="ECO:0000256" key="13">
    <source>
        <dbReference type="PIRSR" id="PIRSR603373-1"/>
    </source>
</evidence>
<accession>A0A4R1LWW8</accession>
<dbReference type="NCBIfam" id="TIGR00437">
    <property type="entry name" value="feoB"/>
    <property type="match status" value="1"/>
</dbReference>
<evidence type="ECO:0000256" key="1">
    <source>
        <dbReference type="ARBA" id="ARBA00004651"/>
    </source>
</evidence>
<dbReference type="InterPro" id="IPR003373">
    <property type="entry name" value="Fe2_transport_prot-B"/>
</dbReference>
<dbReference type="RefSeq" id="WP_132224180.1">
    <property type="nucleotide sequence ID" value="NZ_SMGO01000002.1"/>
</dbReference>
<feature type="transmembrane region" description="Helical" evidence="15">
    <location>
        <begin position="450"/>
        <end position="471"/>
    </location>
</feature>
<feature type="transmembrane region" description="Helical" evidence="15">
    <location>
        <begin position="641"/>
        <end position="666"/>
    </location>
</feature>
<keyword evidence="14" id="KW-0479">Metal-binding</keyword>
<dbReference type="InterPro" id="IPR006073">
    <property type="entry name" value="GTP-bd"/>
</dbReference>
<dbReference type="CDD" id="cd01879">
    <property type="entry name" value="FeoB"/>
    <property type="match status" value="1"/>
</dbReference>
<keyword evidence="8 15" id="KW-0408">Iron</keyword>
<dbReference type="PROSITE" id="PS51711">
    <property type="entry name" value="G_FEOB"/>
    <property type="match status" value="1"/>
</dbReference>
<keyword evidence="4 15" id="KW-0410">Iron transport</keyword>
<evidence type="ECO:0000313" key="17">
    <source>
        <dbReference type="EMBL" id="TCK83307.1"/>
    </source>
</evidence>
<evidence type="ECO:0000256" key="9">
    <source>
        <dbReference type="ARBA" id="ARBA00023065"/>
    </source>
</evidence>
<feature type="transmembrane region" description="Helical" evidence="15">
    <location>
        <begin position="333"/>
        <end position="357"/>
    </location>
</feature>
<dbReference type="OrthoDB" id="9809127at2"/>
<dbReference type="GO" id="GO:0005886">
    <property type="term" value="C:plasma membrane"/>
    <property type="evidence" value="ECO:0007669"/>
    <property type="project" value="UniProtKB-SubCell"/>
</dbReference>
<feature type="domain" description="FeoB-type G" evidence="16">
    <location>
        <begin position="1"/>
        <end position="167"/>
    </location>
</feature>
<evidence type="ECO:0000259" key="16">
    <source>
        <dbReference type="PROSITE" id="PS51711"/>
    </source>
</evidence>
<dbReference type="PANTHER" id="PTHR43185:SF1">
    <property type="entry name" value="FE(2+) TRANSPORTER FEOB"/>
    <property type="match status" value="1"/>
</dbReference>
<keyword evidence="3" id="KW-1003">Cell membrane</keyword>
<organism evidence="17 18">
    <name type="scientific">Albibacterium bauzanense</name>
    <dbReference type="NCBI Taxonomy" id="653929"/>
    <lineage>
        <taxon>Bacteria</taxon>
        <taxon>Pseudomonadati</taxon>
        <taxon>Bacteroidota</taxon>
        <taxon>Sphingobacteriia</taxon>
        <taxon>Sphingobacteriales</taxon>
        <taxon>Sphingobacteriaceae</taxon>
        <taxon>Albibacterium</taxon>
    </lineage>
</organism>
<feature type="binding site" evidence="14">
    <location>
        <position position="18"/>
    </location>
    <ligand>
        <name>Mg(2+)</name>
        <dbReference type="ChEBI" id="CHEBI:18420"/>
        <label>2</label>
    </ligand>
</feature>
<dbReference type="GO" id="GO:0005525">
    <property type="term" value="F:GTP binding"/>
    <property type="evidence" value="ECO:0007669"/>
    <property type="project" value="UniProtKB-KW"/>
</dbReference>
<feature type="binding site" evidence="13">
    <location>
        <begin position="7"/>
        <end position="14"/>
    </location>
    <ligand>
        <name>GTP</name>
        <dbReference type="ChEBI" id="CHEBI:37565"/>
        <label>1</label>
    </ligand>
</feature>
<feature type="binding site" evidence="13">
    <location>
        <begin position="32"/>
        <end position="36"/>
    </location>
    <ligand>
        <name>GTP</name>
        <dbReference type="ChEBI" id="CHEBI:37565"/>
        <label>1</label>
    </ligand>
</feature>
<keyword evidence="10 13" id="KW-0342">GTP-binding</keyword>
<keyword evidence="5 15" id="KW-0812">Transmembrane</keyword>
<feature type="binding site" evidence="14">
    <location>
        <position position="22"/>
    </location>
    <ligand>
        <name>Mg(2+)</name>
        <dbReference type="ChEBI" id="CHEBI:18420"/>
        <label>1</label>
    </ligand>
</feature>
<dbReference type="GO" id="GO:0046872">
    <property type="term" value="F:metal ion binding"/>
    <property type="evidence" value="ECO:0007669"/>
    <property type="project" value="UniProtKB-KW"/>
</dbReference>
<evidence type="ECO:0000256" key="8">
    <source>
        <dbReference type="ARBA" id="ARBA00023004"/>
    </source>
</evidence>
<protein>
    <recommendedName>
        <fullName evidence="12 15">Ferrous iron transport protein B</fullName>
    </recommendedName>
</protein>
<feature type="binding site" evidence="13">
    <location>
        <begin position="118"/>
        <end position="121"/>
    </location>
    <ligand>
        <name>GTP</name>
        <dbReference type="ChEBI" id="CHEBI:37565"/>
        <label>1</label>
    </ligand>
</feature>
<feature type="transmembrane region" description="Helical" evidence="15">
    <location>
        <begin position="377"/>
        <end position="399"/>
    </location>
</feature>
<keyword evidence="14" id="KW-0460">Magnesium</keyword>
<keyword evidence="18" id="KW-1185">Reference proteome</keyword>
<name>A0A4R1LWW8_9SPHI</name>
<reference evidence="17 18" key="1">
    <citation type="submission" date="2019-03" db="EMBL/GenBank/DDBJ databases">
        <title>Genomic Encyclopedia of Archaeal and Bacterial Type Strains, Phase II (KMG-II): from individual species to whole genera.</title>
        <authorList>
            <person name="Goeker M."/>
        </authorList>
    </citation>
    <scope>NUCLEOTIDE SEQUENCE [LARGE SCALE GENOMIC DNA]</scope>
    <source>
        <strain evidence="17 18">DSM 22554</strain>
    </source>
</reference>
<evidence type="ECO:0000256" key="10">
    <source>
        <dbReference type="ARBA" id="ARBA00023134"/>
    </source>
</evidence>
<dbReference type="SUPFAM" id="SSF52540">
    <property type="entry name" value="P-loop containing nucleoside triphosphate hydrolases"/>
    <property type="match status" value="1"/>
</dbReference>
<feature type="transmembrane region" description="Helical" evidence="15">
    <location>
        <begin position="678"/>
        <end position="699"/>
    </location>
</feature>
<evidence type="ECO:0000256" key="15">
    <source>
        <dbReference type="RuleBase" id="RU362098"/>
    </source>
</evidence>
<evidence type="ECO:0000256" key="6">
    <source>
        <dbReference type="ARBA" id="ARBA00022741"/>
    </source>
</evidence>
<keyword evidence="11 15" id="KW-0472">Membrane</keyword>
<feature type="binding site" evidence="13">
    <location>
        <begin position="54"/>
        <end position="57"/>
    </location>
    <ligand>
        <name>GTP</name>
        <dbReference type="ChEBI" id="CHEBI:37565"/>
        <label>1</label>
    </ligand>
</feature>
<dbReference type="Proteomes" id="UP000294616">
    <property type="component" value="Unassembled WGS sequence"/>
</dbReference>
<evidence type="ECO:0000256" key="5">
    <source>
        <dbReference type="ARBA" id="ARBA00022692"/>
    </source>
</evidence>
<evidence type="ECO:0000256" key="11">
    <source>
        <dbReference type="ARBA" id="ARBA00023136"/>
    </source>
</evidence>
<keyword evidence="7 15" id="KW-1133">Transmembrane helix</keyword>
<dbReference type="EMBL" id="SMGO01000002">
    <property type="protein sequence ID" value="TCK83307.1"/>
    <property type="molecule type" value="Genomic_DNA"/>
</dbReference>
<comment type="subcellular location">
    <subcellularLocation>
        <location evidence="15">Cell inner membrane</location>
        <topology evidence="15">Multi-pass membrane protein</topology>
    </subcellularLocation>
    <subcellularLocation>
        <location evidence="1">Cell membrane</location>
        <topology evidence="1">Multi-pass membrane protein</topology>
    </subcellularLocation>
</comment>
<dbReference type="InterPro" id="IPR027417">
    <property type="entry name" value="P-loop_NTPase"/>
</dbReference>
<dbReference type="GO" id="GO:0015093">
    <property type="term" value="F:ferrous iron transmembrane transporter activity"/>
    <property type="evidence" value="ECO:0007669"/>
    <property type="project" value="UniProtKB-UniRule"/>
</dbReference>
<keyword evidence="2 15" id="KW-0813">Transport</keyword>
<dbReference type="Pfam" id="PF07664">
    <property type="entry name" value="FeoB_C"/>
    <property type="match status" value="1"/>
</dbReference>